<evidence type="ECO:0000313" key="4">
    <source>
        <dbReference type="Proteomes" id="UP000254866"/>
    </source>
</evidence>
<dbReference type="AlphaFoldDB" id="A0A370TAP6"/>
<keyword evidence="1" id="KW-0378">Hydrolase</keyword>
<dbReference type="OrthoDB" id="408631at2759"/>
<dbReference type="PANTHER" id="PTHR48081">
    <property type="entry name" value="AB HYDROLASE SUPERFAMILY PROTEIN C4A8.06C"/>
    <property type="match status" value="1"/>
</dbReference>
<name>A0A370TAP6_9HELO</name>
<dbReference type="STRING" id="2656787.A0A370TAP6"/>
<dbReference type="GeneID" id="43602625"/>
<dbReference type="EMBL" id="NPIC01000013">
    <property type="protein sequence ID" value="RDL30987.1"/>
    <property type="molecule type" value="Genomic_DNA"/>
</dbReference>
<dbReference type="SUPFAM" id="SSF53474">
    <property type="entry name" value="alpha/beta-Hydrolases"/>
    <property type="match status" value="1"/>
</dbReference>
<sequence length="303" mass="33320">MPYSKYQGPSSEWTDFIHTTSLPVPSPSSASQTPEQLRAATNTARLQASEEDLQITGLRDKVSWQDHCILTRDYENILARVYKPKNMPLETLLPVYLYFHGGGYIFGTLDTEDASCCRIVAASPTPGVIVVNVNYRHTPEFKHPTQFNDAWDSFQWLSMHITSLGGDPNQVVIGGISAGAGLAASIVLRENTRLQQSQTLAKLNIRGQLLCIPWLVHPDRHPLATNQNASLKQNTDAPVLPMSLLKLFTDLLSIKDPADPLFNVALAAEGSLKGMPRATFLIAGQDLLRDDGLLYADRLGKIG</sequence>
<evidence type="ECO:0000259" key="2">
    <source>
        <dbReference type="Pfam" id="PF07859"/>
    </source>
</evidence>
<protein>
    <recommendedName>
        <fullName evidence="2">Alpha/beta hydrolase fold-3 domain-containing protein</fullName>
    </recommendedName>
</protein>
<dbReference type="Proteomes" id="UP000254866">
    <property type="component" value="Unassembled WGS sequence"/>
</dbReference>
<keyword evidence="4" id="KW-1185">Reference proteome</keyword>
<evidence type="ECO:0000313" key="3">
    <source>
        <dbReference type="EMBL" id="RDL30987.1"/>
    </source>
</evidence>
<proteinExistence type="predicted"/>
<dbReference type="InterPro" id="IPR050300">
    <property type="entry name" value="GDXG_lipolytic_enzyme"/>
</dbReference>
<dbReference type="RefSeq" id="XP_031865236.1">
    <property type="nucleotide sequence ID" value="XM_032018399.1"/>
</dbReference>
<dbReference type="PANTHER" id="PTHR48081:SF8">
    <property type="entry name" value="ALPHA_BETA HYDROLASE FOLD-3 DOMAIN-CONTAINING PROTEIN-RELATED"/>
    <property type="match status" value="1"/>
</dbReference>
<accession>A0A370TAP6</accession>
<dbReference type="InterPro" id="IPR029058">
    <property type="entry name" value="AB_hydrolase_fold"/>
</dbReference>
<gene>
    <name evidence="3" type="ORF">BP5553_09776</name>
</gene>
<dbReference type="Gene3D" id="3.40.50.1820">
    <property type="entry name" value="alpha/beta hydrolase"/>
    <property type="match status" value="1"/>
</dbReference>
<reference evidence="3 4" key="1">
    <citation type="journal article" date="2018" name="IMA Fungus">
        <title>IMA Genome-F 9: Draft genome sequence of Annulohypoxylon stygium, Aspergillus mulundensis, Berkeleyomyces basicola (syn. Thielaviopsis basicola), Ceratocystis smalleyi, two Cercospora beticola strains, Coleophoma cylindrospora, Fusarium fracticaudum, Phialophora cf. hyalina, and Morchella septimelata.</title>
        <authorList>
            <person name="Wingfield B.D."/>
            <person name="Bills G.F."/>
            <person name="Dong Y."/>
            <person name="Huang W."/>
            <person name="Nel W.J."/>
            <person name="Swalarsk-Parry B.S."/>
            <person name="Vaghefi N."/>
            <person name="Wilken P.M."/>
            <person name="An Z."/>
            <person name="de Beer Z.W."/>
            <person name="De Vos L."/>
            <person name="Chen L."/>
            <person name="Duong T.A."/>
            <person name="Gao Y."/>
            <person name="Hammerbacher A."/>
            <person name="Kikkert J.R."/>
            <person name="Li Y."/>
            <person name="Li H."/>
            <person name="Li K."/>
            <person name="Li Q."/>
            <person name="Liu X."/>
            <person name="Ma X."/>
            <person name="Naidoo K."/>
            <person name="Pethybridge S.J."/>
            <person name="Sun J."/>
            <person name="Steenkamp E.T."/>
            <person name="van der Nest M.A."/>
            <person name="van Wyk S."/>
            <person name="Wingfield M.J."/>
            <person name="Xiong C."/>
            <person name="Yue Q."/>
            <person name="Zhang X."/>
        </authorList>
    </citation>
    <scope>NUCLEOTIDE SEQUENCE [LARGE SCALE GENOMIC DNA]</scope>
    <source>
        <strain evidence="3 4">BP 5553</strain>
    </source>
</reference>
<organism evidence="3 4">
    <name type="scientific">Venustampulla echinocandica</name>
    <dbReference type="NCBI Taxonomy" id="2656787"/>
    <lineage>
        <taxon>Eukaryota</taxon>
        <taxon>Fungi</taxon>
        <taxon>Dikarya</taxon>
        <taxon>Ascomycota</taxon>
        <taxon>Pezizomycotina</taxon>
        <taxon>Leotiomycetes</taxon>
        <taxon>Helotiales</taxon>
        <taxon>Pleuroascaceae</taxon>
        <taxon>Venustampulla</taxon>
    </lineage>
</organism>
<evidence type="ECO:0000256" key="1">
    <source>
        <dbReference type="ARBA" id="ARBA00022801"/>
    </source>
</evidence>
<dbReference type="Pfam" id="PF07859">
    <property type="entry name" value="Abhydrolase_3"/>
    <property type="match status" value="1"/>
</dbReference>
<comment type="caution">
    <text evidence="3">The sequence shown here is derived from an EMBL/GenBank/DDBJ whole genome shotgun (WGS) entry which is preliminary data.</text>
</comment>
<dbReference type="InterPro" id="IPR013094">
    <property type="entry name" value="AB_hydrolase_3"/>
</dbReference>
<dbReference type="GO" id="GO:0016787">
    <property type="term" value="F:hydrolase activity"/>
    <property type="evidence" value="ECO:0007669"/>
    <property type="project" value="UniProtKB-KW"/>
</dbReference>
<feature type="domain" description="Alpha/beta hydrolase fold-3" evidence="2">
    <location>
        <begin position="97"/>
        <end position="302"/>
    </location>
</feature>